<evidence type="ECO:0000256" key="1">
    <source>
        <dbReference type="ARBA" id="ARBA00005176"/>
    </source>
</evidence>
<evidence type="ECO:0000256" key="7">
    <source>
        <dbReference type="PROSITE-ProRule" id="PRU10007"/>
    </source>
</evidence>
<dbReference type="InterPro" id="IPR016162">
    <property type="entry name" value="Ald_DH_N"/>
</dbReference>
<dbReference type="STRING" id="1314777.A0A164ZL45"/>
<evidence type="ECO:0000256" key="2">
    <source>
        <dbReference type="ARBA" id="ARBA00009986"/>
    </source>
</evidence>
<evidence type="ECO:0000256" key="9">
    <source>
        <dbReference type="SAM" id="MobiDB-lite"/>
    </source>
</evidence>
<comment type="similarity">
    <text evidence="2 8">Belongs to the aldehyde dehydrogenase family.</text>
</comment>
<feature type="domain" description="Aldehyde dehydrogenase" evidence="10">
    <location>
        <begin position="419"/>
        <end position="877"/>
    </location>
</feature>
<dbReference type="EMBL" id="KV419396">
    <property type="protein sequence ID" value="KZS97827.1"/>
    <property type="molecule type" value="Genomic_DNA"/>
</dbReference>
<dbReference type="Gene3D" id="3.40.605.10">
    <property type="entry name" value="Aldehyde Dehydrogenase, Chain A, domain 1"/>
    <property type="match status" value="1"/>
</dbReference>
<dbReference type="InterPro" id="IPR016161">
    <property type="entry name" value="Ald_DH/histidinol_DH"/>
</dbReference>
<evidence type="ECO:0000256" key="8">
    <source>
        <dbReference type="RuleBase" id="RU003345"/>
    </source>
</evidence>
<dbReference type="InterPro" id="IPR016163">
    <property type="entry name" value="Ald_DH_C"/>
</dbReference>
<dbReference type="PANTHER" id="PTHR43353">
    <property type="entry name" value="SUCCINATE-SEMIALDEHYDE DEHYDROGENASE, MITOCHONDRIAL"/>
    <property type="match status" value="1"/>
</dbReference>
<dbReference type="PANTHER" id="PTHR43353:SF5">
    <property type="entry name" value="SUCCINATE-SEMIALDEHYDE DEHYDROGENASE, MITOCHONDRIAL"/>
    <property type="match status" value="1"/>
</dbReference>
<dbReference type="InterPro" id="IPR036956">
    <property type="entry name" value="Impact_N_sf"/>
</dbReference>
<dbReference type="OrthoDB" id="310895at2759"/>
<dbReference type="FunFam" id="3.40.309.10:FF:000004">
    <property type="entry name" value="Succinate-semialdehyde dehydrogenase I"/>
    <property type="match status" value="1"/>
</dbReference>
<dbReference type="Gene3D" id="3.30.230.30">
    <property type="entry name" value="Impact, N-terminal domain"/>
    <property type="match status" value="1"/>
</dbReference>
<dbReference type="NCBIfam" id="TIGR01780">
    <property type="entry name" value="SSADH"/>
    <property type="match status" value="1"/>
</dbReference>
<comment type="pathway">
    <text evidence="1">Amino-acid degradation; 4-aminobutanoate degradation.</text>
</comment>
<sequence length="882" mass="95576">MLSSESSPPQADYALETSNLIASLEPDREAVASEVAGKLLSGRASCAIYGDDNLRPWASDPNHNSQNGGTQESVRYEVCTNLPAPHDQVPIRILVTIPTSYPLTSPPQLQLLSKYIGAFGVNSSLFGSVLRIFHSTNGVEWSPDSVCVFDGVEKVLELCASWYADQLSLEKAGELLREDEKAHRTDPQPDEDEHPPYIGHTPFSMADDATLHLPEDLQMYEAEPITDRKSAFVGRACKLDDPAHVPEILRKLLSDRKIARAAHPVINAWRCRTNGVLHQDNDDDGETAAGGRLAHLLQILEVDNVLVIVTRYFGGIHLGPDRFKLHGTRWKVAVFWKKVAEKLSGAESGRITDVVISRVPLLPSLSDDEVAYICPLCVFSTPITKDESPGQRSAARQSGKHEHSDNSLIKQQGYINGNWLDAASGATIKVTNPANGDELGTIPEMGLQETKQAIEAAGKAFETWSTTTAKYRHDLMKKLFSLMQEHNEDLGRIMTLENGKPLAEGKAENQYSASFIEWFAEEAVRTYGKNIPSPFPHIRNVTIKQPVGVCSILTPWNFPSAMITRKLGAALAAGCTVVIKPPPETPFSALALTELARRAGFPDGVINVVTTQANVAEVGKEMCENKIVKKVSFTGSTPVAKLLYGIAASTLKKVSIEAGGNAPFIVFNDADVDAAVDGAIASKFRGSGQTCVCANRIYVQSSVYAEFASRLSEKVSAFKVGNGLDKDTTHGPLIHGRAIEKVKRHVDDAVQRGASVLVGGKHIDGNFYAPTVLCDVPRDAEIMDEETFGPVAALVKFETEEEVIRLANDTPVGLAGYLYSRDVGRVWRVSEALQVGMIGANTGLISQAPIPFGGVKESGLGREGGPSGIDEYMITKFIAMAL</sequence>
<keyword evidence="3 8" id="KW-0560">Oxidoreductase</keyword>
<feature type="domain" description="Impact N-terminal" evidence="11">
    <location>
        <begin position="228"/>
        <end position="324"/>
    </location>
</feature>
<dbReference type="Gene3D" id="3.40.309.10">
    <property type="entry name" value="Aldehyde Dehydrogenase, Chain A, domain 2"/>
    <property type="match status" value="1"/>
</dbReference>
<dbReference type="UniPathway" id="UPA00733"/>
<gene>
    <name evidence="12" type="ORF">SISNIDRAFT_481714</name>
</gene>
<evidence type="ECO:0000313" key="13">
    <source>
        <dbReference type="Proteomes" id="UP000076722"/>
    </source>
</evidence>
<evidence type="ECO:0000256" key="5">
    <source>
        <dbReference type="ARBA" id="ARBA00052698"/>
    </source>
</evidence>
<dbReference type="FunFam" id="3.40.605.10:FF:000005">
    <property type="entry name" value="Succinate-semialdehyde dehydrogenase I"/>
    <property type="match status" value="1"/>
</dbReference>
<name>A0A164ZL45_9AGAM</name>
<evidence type="ECO:0000313" key="12">
    <source>
        <dbReference type="EMBL" id="KZS97827.1"/>
    </source>
</evidence>
<dbReference type="InterPro" id="IPR029510">
    <property type="entry name" value="Ald_DH_CS_GLU"/>
</dbReference>
<protein>
    <recommendedName>
        <fullName evidence="6">succinate-semialdehyde dehydrogenase [NAD(P)(+)]</fullName>
        <ecNumber evidence="6">1.2.1.16</ecNumber>
    </recommendedName>
</protein>
<proteinExistence type="inferred from homology"/>
<dbReference type="InterPro" id="IPR020568">
    <property type="entry name" value="Ribosomal_Su5_D2-typ_SF"/>
</dbReference>
<dbReference type="InterPro" id="IPR050740">
    <property type="entry name" value="Aldehyde_DH_Superfamily"/>
</dbReference>
<dbReference type="InterPro" id="IPR001498">
    <property type="entry name" value="Impact_N"/>
</dbReference>
<dbReference type="SUPFAM" id="SSF54211">
    <property type="entry name" value="Ribosomal protein S5 domain 2-like"/>
    <property type="match status" value="1"/>
</dbReference>
<dbReference type="GO" id="GO:0005737">
    <property type="term" value="C:cytoplasm"/>
    <property type="evidence" value="ECO:0007669"/>
    <property type="project" value="TreeGrafter"/>
</dbReference>
<keyword evidence="13" id="KW-1185">Reference proteome</keyword>
<dbReference type="Pfam" id="PF01205">
    <property type="entry name" value="Impact_N"/>
    <property type="match status" value="1"/>
</dbReference>
<feature type="region of interest" description="Disordered" evidence="9">
    <location>
        <begin position="385"/>
        <end position="407"/>
    </location>
</feature>
<dbReference type="Proteomes" id="UP000076722">
    <property type="component" value="Unassembled WGS sequence"/>
</dbReference>
<feature type="active site" evidence="7">
    <location>
        <position position="657"/>
    </location>
</feature>
<dbReference type="SUPFAM" id="SSF53720">
    <property type="entry name" value="ALDH-like"/>
    <property type="match status" value="1"/>
</dbReference>
<evidence type="ECO:0000256" key="4">
    <source>
        <dbReference type="ARBA" id="ARBA00050387"/>
    </source>
</evidence>
<evidence type="ECO:0000259" key="10">
    <source>
        <dbReference type="Pfam" id="PF00171"/>
    </source>
</evidence>
<dbReference type="PROSITE" id="PS00687">
    <property type="entry name" value="ALDEHYDE_DEHYDR_GLU"/>
    <property type="match status" value="1"/>
</dbReference>
<dbReference type="InterPro" id="IPR015590">
    <property type="entry name" value="Aldehyde_DH_dom"/>
</dbReference>
<dbReference type="CDD" id="cd07103">
    <property type="entry name" value="ALDH_F5_SSADH_GabD"/>
    <property type="match status" value="1"/>
</dbReference>
<dbReference type="AlphaFoldDB" id="A0A164ZL45"/>
<accession>A0A164ZL45</accession>
<comment type="catalytic activity">
    <reaction evidence="5">
        <text>succinate semialdehyde + NAD(+) + H2O = succinate + NADH + 2 H(+)</text>
        <dbReference type="Rhea" id="RHEA:13217"/>
        <dbReference type="ChEBI" id="CHEBI:15377"/>
        <dbReference type="ChEBI" id="CHEBI:15378"/>
        <dbReference type="ChEBI" id="CHEBI:30031"/>
        <dbReference type="ChEBI" id="CHEBI:57540"/>
        <dbReference type="ChEBI" id="CHEBI:57706"/>
        <dbReference type="ChEBI" id="CHEBI:57945"/>
        <dbReference type="EC" id="1.2.1.16"/>
    </reaction>
</comment>
<organism evidence="12 13">
    <name type="scientific">Sistotremastrum niveocremeum HHB9708</name>
    <dbReference type="NCBI Taxonomy" id="1314777"/>
    <lineage>
        <taxon>Eukaryota</taxon>
        <taxon>Fungi</taxon>
        <taxon>Dikarya</taxon>
        <taxon>Basidiomycota</taxon>
        <taxon>Agaricomycotina</taxon>
        <taxon>Agaricomycetes</taxon>
        <taxon>Sistotremastrales</taxon>
        <taxon>Sistotremastraceae</taxon>
        <taxon>Sertulicium</taxon>
        <taxon>Sertulicium niveocremeum</taxon>
    </lineage>
</organism>
<dbReference type="GO" id="GO:0009450">
    <property type="term" value="P:gamma-aminobutyric acid catabolic process"/>
    <property type="evidence" value="ECO:0007669"/>
    <property type="project" value="UniProtKB-UniPathway"/>
</dbReference>
<dbReference type="Pfam" id="PF00171">
    <property type="entry name" value="Aldedh"/>
    <property type="match status" value="1"/>
</dbReference>
<evidence type="ECO:0000256" key="6">
    <source>
        <dbReference type="ARBA" id="ARBA00067047"/>
    </source>
</evidence>
<evidence type="ECO:0000259" key="11">
    <source>
        <dbReference type="Pfam" id="PF01205"/>
    </source>
</evidence>
<dbReference type="CDD" id="cd11605">
    <property type="entry name" value="RWD_DRWD_ELF-like"/>
    <property type="match status" value="1"/>
</dbReference>
<comment type="catalytic activity">
    <reaction evidence="4">
        <text>succinate semialdehyde + NADP(+) + H2O = succinate + NADPH + 2 H(+)</text>
        <dbReference type="Rhea" id="RHEA:13213"/>
        <dbReference type="ChEBI" id="CHEBI:15377"/>
        <dbReference type="ChEBI" id="CHEBI:15378"/>
        <dbReference type="ChEBI" id="CHEBI:30031"/>
        <dbReference type="ChEBI" id="CHEBI:57706"/>
        <dbReference type="ChEBI" id="CHEBI:57783"/>
        <dbReference type="ChEBI" id="CHEBI:58349"/>
        <dbReference type="EC" id="1.2.1.16"/>
    </reaction>
</comment>
<dbReference type="EC" id="1.2.1.16" evidence="6"/>
<reference evidence="12 13" key="1">
    <citation type="journal article" date="2016" name="Mol. Biol. Evol.">
        <title>Comparative Genomics of Early-Diverging Mushroom-Forming Fungi Provides Insights into the Origins of Lignocellulose Decay Capabilities.</title>
        <authorList>
            <person name="Nagy L.G."/>
            <person name="Riley R."/>
            <person name="Tritt A."/>
            <person name="Adam C."/>
            <person name="Daum C."/>
            <person name="Floudas D."/>
            <person name="Sun H."/>
            <person name="Yadav J.S."/>
            <person name="Pangilinan J."/>
            <person name="Larsson K.H."/>
            <person name="Matsuura K."/>
            <person name="Barry K."/>
            <person name="Labutti K."/>
            <person name="Kuo R."/>
            <person name="Ohm R.A."/>
            <person name="Bhattacharya S.S."/>
            <person name="Shirouzu T."/>
            <person name="Yoshinaga Y."/>
            <person name="Martin F.M."/>
            <person name="Grigoriev I.V."/>
            <person name="Hibbett D.S."/>
        </authorList>
    </citation>
    <scope>NUCLEOTIDE SEQUENCE [LARGE SCALE GENOMIC DNA]</scope>
    <source>
        <strain evidence="12 13">HHB9708</strain>
    </source>
</reference>
<dbReference type="InterPro" id="IPR010102">
    <property type="entry name" value="Succ_semiAld_DH"/>
</dbReference>
<dbReference type="GO" id="GO:0004777">
    <property type="term" value="F:succinate-semialdehyde dehydrogenase (NAD+) activity"/>
    <property type="evidence" value="ECO:0007669"/>
    <property type="project" value="TreeGrafter"/>
</dbReference>
<evidence type="ECO:0000256" key="3">
    <source>
        <dbReference type="ARBA" id="ARBA00023002"/>
    </source>
</evidence>